<dbReference type="SUPFAM" id="SSF64307">
    <property type="entry name" value="SirA-like"/>
    <property type="match status" value="1"/>
</dbReference>
<keyword evidence="3" id="KW-1185">Reference proteome</keyword>
<comment type="caution">
    <text evidence="2">The sequence shown here is derived from an EMBL/GenBank/DDBJ whole genome shotgun (WGS) entry which is preliminary data.</text>
</comment>
<dbReference type="Gene3D" id="3.30.110.40">
    <property type="entry name" value="TusA-like domain"/>
    <property type="match status" value="1"/>
</dbReference>
<dbReference type="EMBL" id="BJLY01000003">
    <property type="protein sequence ID" value="GEB04327.1"/>
    <property type="molecule type" value="Genomic_DNA"/>
</dbReference>
<dbReference type="InterPro" id="IPR036868">
    <property type="entry name" value="TusA-like_sf"/>
</dbReference>
<reference evidence="2 3" key="1">
    <citation type="submission" date="2019-06" db="EMBL/GenBank/DDBJ databases">
        <title>Whole genome shotgun sequence of Gluconobacter roseus NBRC 3990.</title>
        <authorList>
            <person name="Hosoyama A."/>
            <person name="Uohara A."/>
            <person name="Ohji S."/>
            <person name="Ichikawa N."/>
        </authorList>
    </citation>
    <scope>NUCLEOTIDE SEQUENCE [LARGE SCALE GENOMIC DNA]</scope>
    <source>
        <strain evidence="2 3">NBRC 3990</strain>
    </source>
</reference>
<accession>A0A4Y3M7D1</accession>
<feature type="domain" description="UPF0033" evidence="1">
    <location>
        <begin position="11"/>
        <end position="63"/>
    </location>
</feature>
<dbReference type="InterPro" id="IPR001455">
    <property type="entry name" value="TusA-like"/>
</dbReference>
<dbReference type="Proteomes" id="UP000320772">
    <property type="component" value="Unassembled WGS sequence"/>
</dbReference>
<sequence>MCVTENETFFIDITEKKCPMTTVYVRAKLDAMTSGQRLDVRLRGTETRKNVRASVQALGHAILTDLPVIEEPDLYCLTVKRC</sequence>
<evidence type="ECO:0000313" key="3">
    <source>
        <dbReference type="Proteomes" id="UP000320772"/>
    </source>
</evidence>
<evidence type="ECO:0000259" key="1">
    <source>
        <dbReference type="Pfam" id="PF01206"/>
    </source>
</evidence>
<organism evidence="2 3">
    <name type="scientific">Gluconobacter roseus NBRC 3990</name>
    <dbReference type="NCBI Taxonomy" id="1307950"/>
    <lineage>
        <taxon>Bacteria</taxon>
        <taxon>Pseudomonadati</taxon>
        <taxon>Pseudomonadota</taxon>
        <taxon>Alphaproteobacteria</taxon>
        <taxon>Acetobacterales</taxon>
        <taxon>Acetobacteraceae</taxon>
        <taxon>Gluconobacter</taxon>
    </lineage>
</organism>
<evidence type="ECO:0000313" key="2">
    <source>
        <dbReference type="EMBL" id="GEB04327.1"/>
    </source>
</evidence>
<dbReference type="AlphaFoldDB" id="A0A4Y3M7D1"/>
<protein>
    <recommendedName>
        <fullName evidence="1">UPF0033 domain-containing protein</fullName>
    </recommendedName>
</protein>
<proteinExistence type="predicted"/>
<name>A0A4Y3M7D1_9PROT</name>
<dbReference type="Pfam" id="PF01206">
    <property type="entry name" value="TusA"/>
    <property type="match status" value="1"/>
</dbReference>
<gene>
    <name evidence="2" type="ORF">GRO01_19030</name>
</gene>